<protein>
    <submittedName>
        <fullName evidence="2">Uncharacterized protein</fullName>
    </submittedName>
</protein>
<name>A0A8J5M923_9STRA</name>
<reference evidence="2" key="1">
    <citation type="submission" date="2021-01" db="EMBL/GenBank/DDBJ databases">
        <title>Phytophthora aleatoria, a newly-described species from Pinus radiata is distinct from Phytophthora cactorum isolates based on comparative genomics.</title>
        <authorList>
            <person name="Mcdougal R."/>
            <person name="Panda P."/>
            <person name="Williams N."/>
            <person name="Studholme D.J."/>
        </authorList>
    </citation>
    <scope>NUCLEOTIDE SEQUENCE</scope>
    <source>
        <strain evidence="2">NZFS 4037</strain>
    </source>
</reference>
<dbReference type="Proteomes" id="UP000709295">
    <property type="component" value="Unassembled WGS sequence"/>
</dbReference>
<proteinExistence type="predicted"/>
<feature type="region of interest" description="Disordered" evidence="1">
    <location>
        <begin position="1"/>
        <end position="111"/>
    </location>
</feature>
<feature type="compositionally biased region" description="Polar residues" evidence="1">
    <location>
        <begin position="68"/>
        <end position="81"/>
    </location>
</feature>
<evidence type="ECO:0000313" key="3">
    <source>
        <dbReference type="Proteomes" id="UP000709295"/>
    </source>
</evidence>
<comment type="caution">
    <text evidence="2">The sequence shown here is derived from an EMBL/GenBank/DDBJ whole genome shotgun (WGS) entry which is preliminary data.</text>
</comment>
<accession>A0A8J5M923</accession>
<feature type="compositionally biased region" description="Basic residues" evidence="1">
    <location>
        <begin position="23"/>
        <end position="41"/>
    </location>
</feature>
<dbReference type="EMBL" id="JAENGY010000262">
    <property type="protein sequence ID" value="KAG6967719.1"/>
    <property type="molecule type" value="Genomic_DNA"/>
</dbReference>
<evidence type="ECO:0000313" key="2">
    <source>
        <dbReference type="EMBL" id="KAG6967719.1"/>
    </source>
</evidence>
<dbReference type="AlphaFoldDB" id="A0A8J5M923"/>
<sequence length="242" mass="26293">MARIRKTGVVHRPATQGRPFPQGKRKPSTAAKLQRRKRPRAAARAGTKCSENTVDKDGGATCSRIAVSKSTMLASARTPRTQPDDQAGASASRTSDDIEPGKSSDACTTSSSQTAVTVQAEVGPTCTATSQAADATNHLARSTDQAISTTYQAAGADDLFFCSYKKYYGPGRVTVGETYASTKQTCHVARIIDRRTSDLGSEYHVLWLIRRRSSTHYYQRTWEPKLPLAPKDFSEEKALVDC</sequence>
<keyword evidence="3" id="KW-1185">Reference proteome</keyword>
<evidence type="ECO:0000256" key="1">
    <source>
        <dbReference type="SAM" id="MobiDB-lite"/>
    </source>
</evidence>
<organism evidence="2 3">
    <name type="scientific">Phytophthora aleatoria</name>
    <dbReference type="NCBI Taxonomy" id="2496075"/>
    <lineage>
        <taxon>Eukaryota</taxon>
        <taxon>Sar</taxon>
        <taxon>Stramenopiles</taxon>
        <taxon>Oomycota</taxon>
        <taxon>Peronosporomycetes</taxon>
        <taxon>Peronosporales</taxon>
        <taxon>Peronosporaceae</taxon>
        <taxon>Phytophthora</taxon>
    </lineage>
</organism>
<gene>
    <name evidence="2" type="ORF">JG688_00006164</name>
</gene>